<dbReference type="PANTHER" id="PTHR35038:SF8">
    <property type="entry name" value="C-TYPE POLYHEME CYTOCHROME OMCC"/>
    <property type="match status" value="1"/>
</dbReference>
<dbReference type="Proteomes" id="UP000243338">
    <property type="component" value="Unassembled WGS sequence"/>
</dbReference>
<dbReference type="PANTHER" id="PTHR35038">
    <property type="entry name" value="DISSIMILATORY SULFITE REDUCTASE SIRA"/>
    <property type="match status" value="1"/>
</dbReference>
<accession>A0A1I0BDR6</accession>
<dbReference type="STRING" id="1353158.SAMN04488587_2051"/>
<evidence type="ECO:0000313" key="4">
    <source>
        <dbReference type="EMBL" id="SET04331.1"/>
    </source>
</evidence>
<keyword evidence="1" id="KW-0732">Signal</keyword>
<keyword evidence="2" id="KW-0812">Transmembrane</keyword>
<sequence length="474" mass="51135">MATIYRGGFRIRSIHYCFILLLFASFVLLVTGTATAAEPTSVGELDSDDFVSQSKCANCHAIIRSQWQGSMHAYAYTDPLYQAELLMASEETGGQTDEFCSRCHTPIGVLAGEVPPIDGSMASDVALEGVQCDLCHTVPEGAGIGDGAFVSSPGDVKWGPLDDAPSAFHESEFNEFYTEAEYCGMCHNVNSPFNGLPLDDTYTSWADSQYAEEEVTCQDCHMTPGITQFEANPGRSASSAPKREHISIHEIVGGNVFMLEVLSDGLYGEKAEERLQKAAIIEVSVPEDASSGEDITIDVSITNSGAGHKLPTGIAEVRQMWLEVSVTDAEGKQLYGSGRLDAEGNIEDAVIYHTVLADPDGQITTKLWEAESIVSDNRILPKETEVESHSFVMPEDAVDPILVEAKLLYRSAPQDMVDELFGEGTYDVPVIDMANAYGSINGEADIPSEPTPGFGALLLVMSLIAVVCICRTKK</sequence>
<evidence type="ECO:0000313" key="5">
    <source>
        <dbReference type="Proteomes" id="UP000243338"/>
    </source>
</evidence>
<feature type="domain" description="Cytochrome c-552/4" evidence="3">
    <location>
        <begin position="55"/>
        <end position="137"/>
    </location>
</feature>
<feature type="transmembrane region" description="Helical" evidence="2">
    <location>
        <begin position="453"/>
        <end position="470"/>
    </location>
</feature>
<dbReference type="InterPro" id="IPR036280">
    <property type="entry name" value="Multihaem_cyt_sf"/>
</dbReference>
<evidence type="ECO:0000256" key="1">
    <source>
        <dbReference type="ARBA" id="ARBA00022729"/>
    </source>
</evidence>
<dbReference type="EMBL" id="FOHQ01000007">
    <property type="protein sequence ID" value="SET04331.1"/>
    <property type="molecule type" value="Genomic_DNA"/>
</dbReference>
<protein>
    <submittedName>
        <fullName evidence="4">Cytochrome c554 and c-prime</fullName>
    </submittedName>
</protein>
<dbReference type="InterPro" id="IPR051829">
    <property type="entry name" value="Multiheme_Cytochr_ET"/>
</dbReference>
<name>A0A1I0BDR6_9EURY</name>
<gene>
    <name evidence="4" type="ORF">SAMN04488587_2051</name>
</gene>
<dbReference type="Gene3D" id="1.10.1130.10">
    <property type="entry name" value="Flavocytochrome C3, Chain A"/>
    <property type="match status" value="1"/>
</dbReference>
<dbReference type="SUPFAM" id="SSF48695">
    <property type="entry name" value="Multiheme cytochromes"/>
    <property type="match status" value="1"/>
</dbReference>
<evidence type="ECO:0000256" key="2">
    <source>
        <dbReference type="SAM" id="Phobius"/>
    </source>
</evidence>
<evidence type="ECO:0000259" key="3">
    <source>
        <dbReference type="Pfam" id="PF13435"/>
    </source>
</evidence>
<keyword evidence="2" id="KW-0472">Membrane</keyword>
<keyword evidence="2" id="KW-1133">Transmembrane helix</keyword>
<dbReference type="AlphaFoldDB" id="A0A1I0BDR6"/>
<dbReference type="InterPro" id="IPR023155">
    <property type="entry name" value="Cyt_c-552/4"/>
</dbReference>
<proteinExistence type="predicted"/>
<keyword evidence="5" id="KW-1185">Reference proteome</keyword>
<reference evidence="5" key="1">
    <citation type="submission" date="2016-10" db="EMBL/GenBank/DDBJ databases">
        <authorList>
            <person name="Varghese N."/>
            <person name="Submissions S."/>
        </authorList>
    </citation>
    <scope>NUCLEOTIDE SEQUENCE [LARGE SCALE GENOMIC DNA]</scope>
    <source>
        <strain evidence="5">SLH 33</strain>
    </source>
</reference>
<dbReference type="Pfam" id="PF13435">
    <property type="entry name" value="Cytochrome_C554"/>
    <property type="match status" value="1"/>
</dbReference>
<organism evidence="4 5">
    <name type="scientific">Methanococcoides vulcani</name>
    <dbReference type="NCBI Taxonomy" id="1353158"/>
    <lineage>
        <taxon>Archaea</taxon>
        <taxon>Methanobacteriati</taxon>
        <taxon>Methanobacteriota</taxon>
        <taxon>Stenosarchaea group</taxon>
        <taxon>Methanomicrobia</taxon>
        <taxon>Methanosarcinales</taxon>
        <taxon>Methanosarcinaceae</taxon>
        <taxon>Methanococcoides</taxon>
    </lineage>
</organism>